<keyword evidence="2" id="KW-0677">Repeat</keyword>
<dbReference type="InterPro" id="IPR019775">
    <property type="entry name" value="WD40_repeat_CS"/>
</dbReference>
<evidence type="ECO:0000256" key="3">
    <source>
        <dbReference type="SAM" id="MobiDB-lite"/>
    </source>
</evidence>
<accession>A0A9P8AG27</accession>
<organism evidence="4 5">
    <name type="scientific">Scheffersomyces spartinae</name>
    <dbReference type="NCBI Taxonomy" id="45513"/>
    <lineage>
        <taxon>Eukaryota</taxon>
        <taxon>Fungi</taxon>
        <taxon>Dikarya</taxon>
        <taxon>Ascomycota</taxon>
        <taxon>Saccharomycotina</taxon>
        <taxon>Pichiomycetes</taxon>
        <taxon>Debaryomycetaceae</taxon>
        <taxon>Scheffersomyces</taxon>
    </lineage>
</organism>
<dbReference type="InterPro" id="IPR001680">
    <property type="entry name" value="WD40_rpt"/>
</dbReference>
<dbReference type="GO" id="GO:0051286">
    <property type="term" value="C:cell tip"/>
    <property type="evidence" value="ECO:0007669"/>
    <property type="project" value="TreeGrafter"/>
</dbReference>
<evidence type="ECO:0000313" key="4">
    <source>
        <dbReference type="EMBL" id="KAG7191678.1"/>
    </source>
</evidence>
<proteinExistence type="predicted"/>
<sequence>MSVSLQTYLNSICPIATLLEENSWLEIPDELYSRLNSNVFYNQYRVQLSKKYLNISRPPLRATNALKESTTYVSLPLHVMYKLTDLLKQKSRFDEGNIQIGANVNPFVTDPFKFVELNPGCLSVIMTIEDNGGGDGSGTVFGDFQDNSTSSLTNGNIKRLTTNFSKFLRMDWTSLAVVNKNTNFHPLNAPSAPLPSMIDKILKVHDAPASIQGKLLVATHVNILNIMFLNSLQGGSGEDVLRVQFKKLITSVSSNGSWVILGFRTGEIMIIDIVKLEYLSYDTKLSLAITCIKPMFNHIWIGSACGHVMIINPIGTIHQHHHSGDPMLVSTKPIVDQFVTYIKPFNLSPFQSASGPATTSTSTPKGKADNEFVVGHFKISQKPVTTMSCTQVVDHKVTGGGNSESTSMVHQNFTQTHQQPLIVAIGSSDGFVRFFDLVSDKFLTDIISNYLNDGILHVEFSPDNRFVSVVGKGDLIEVFKLTYYNVALLLGKQFGKEGGVGSGGGGHQSNHMTASPINASSSFILPTSMNTSKTRSRSGTLGSMGSADIVNSNGVDDDRFQDCPPVVKDIEIVTRLKGHTNTVSKTYWELTKLIPHTYRLISCGQDGRVQFWDFDYKSIHKLKKKFERLPKHHYHHNQNQHQHQHQHQHHQHQQNSTNRGSSNPVKAPTSTTNNQFLQNHLQVPSGFDARLKRLVKTHQRRFSNGEDLNLLSLASSSSLNNTNSGTDSSKLEATATITTNTNNNTSSNTNHEIINGFYRSLFEMRNRKASTGTASTTVNDHQGTLKKSSHSIIHPIVFDKFVPSITNAICSLDLSLLIGDAKVDNCYVDDEKIYCMCKNGDIFHFTLTEEARLF</sequence>
<dbReference type="AlphaFoldDB" id="A0A9P8AG27"/>
<dbReference type="PANTHER" id="PTHR14107:SF16">
    <property type="entry name" value="AT02583P"/>
    <property type="match status" value="1"/>
</dbReference>
<dbReference type="GO" id="GO:0045013">
    <property type="term" value="P:carbon catabolite repression of transcription"/>
    <property type="evidence" value="ECO:0007669"/>
    <property type="project" value="TreeGrafter"/>
</dbReference>
<evidence type="ECO:0000256" key="2">
    <source>
        <dbReference type="ARBA" id="ARBA00022737"/>
    </source>
</evidence>
<dbReference type="GeneID" id="66116323"/>
<dbReference type="InterPro" id="IPR036322">
    <property type="entry name" value="WD40_repeat_dom_sf"/>
</dbReference>
<evidence type="ECO:0000256" key="1">
    <source>
        <dbReference type="ARBA" id="ARBA00022574"/>
    </source>
</evidence>
<dbReference type="Proteomes" id="UP000790833">
    <property type="component" value="Unassembled WGS sequence"/>
</dbReference>
<dbReference type="InterPro" id="IPR051362">
    <property type="entry name" value="WD_repeat_creC_regulators"/>
</dbReference>
<dbReference type="InterPro" id="IPR015943">
    <property type="entry name" value="WD40/YVTN_repeat-like_dom_sf"/>
</dbReference>
<keyword evidence="5" id="KW-1185">Reference proteome</keyword>
<name>A0A9P8AG27_9ASCO</name>
<dbReference type="Gene3D" id="2.130.10.10">
    <property type="entry name" value="YVTN repeat-like/Quinoprotein amine dehydrogenase"/>
    <property type="match status" value="1"/>
</dbReference>
<dbReference type="GO" id="GO:0005634">
    <property type="term" value="C:nucleus"/>
    <property type="evidence" value="ECO:0007669"/>
    <property type="project" value="TreeGrafter"/>
</dbReference>
<dbReference type="SUPFAM" id="SSF50978">
    <property type="entry name" value="WD40 repeat-like"/>
    <property type="match status" value="1"/>
</dbReference>
<keyword evidence="1" id="KW-0853">WD repeat</keyword>
<dbReference type="PROSITE" id="PS00678">
    <property type="entry name" value="WD_REPEATS_1"/>
    <property type="match status" value="1"/>
</dbReference>
<feature type="compositionally biased region" description="Polar residues" evidence="3">
    <location>
        <begin position="656"/>
        <end position="674"/>
    </location>
</feature>
<dbReference type="Pfam" id="PF00400">
    <property type="entry name" value="WD40"/>
    <property type="match status" value="1"/>
</dbReference>
<dbReference type="OrthoDB" id="3367at2759"/>
<protein>
    <submittedName>
        <fullName evidence="4">Uncharacterized protein</fullName>
    </submittedName>
</protein>
<dbReference type="PANTHER" id="PTHR14107">
    <property type="entry name" value="WD REPEAT PROTEIN"/>
    <property type="match status" value="1"/>
</dbReference>
<reference evidence="4" key="1">
    <citation type="submission" date="2021-03" db="EMBL/GenBank/DDBJ databases">
        <authorList>
            <person name="Palmer J.M."/>
        </authorList>
    </citation>
    <scope>NUCLEOTIDE SEQUENCE</scope>
    <source>
        <strain evidence="4">ARV_011</strain>
    </source>
</reference>
<dbReference type="GO" id="GO:0032153">
    <property type="term" value="C:cell division site"/>
    <property type="evidence" value="ECO:0007669"/>
    <property type="project" value="TreeGrafter"/>
</dbReference>
<feature type="region of interest" description="Disordered" evidence="3">
    <location>
        <begin position="635"/>
        <end position="674"/>
    </location>
</feature>
<gene>
    <name evidence="4" type="ORF">KQ657_002949</name>
</gene>
<evidence type="ECO:0000313" key="5">
    <source>
        <dbReference type="Proteomes" id="UP000790833"/>
    </source>
</evidence>
<dbReference type="EMBL" id="JAHMUF010000025">
    <property type="protein sequence ID" value="KAG7191678.1"/>
    <property type="molecule type" value="Genomic_DNA"/>
</dbReference>
<dbReference type="RefSeq" id="XP_043047230.1">
    <property type="nucleotide sequence ID" value="XM_043193694.1"/>
</dbReference>
<feature type="compositionally biased region" description="Basic residues" evidence="3">
    <location>
        <begin position="635"/>
        <end position="652"/>
    </location>
</feature>
<comment type="caution">
    <text evidence="4">The sequence shown here is derived from an EMBL/GenBank/DDBJ whole genome shotgun (WGS) entry which is preliminary data.</text>
</comment>